<keyword evidence="4" id="KW-0802">TPR repeat</keyword>
<comment type="subcellular location">
    <subcellularLocation>
        <location evidence="1">Cell envelope</location>
    </subcellularLocation>
</comment>
<dbReference type="NCBIfam" id="TIGR03142">
    <property type="entry name" value="cytochro_ccmI"/>
    <property type="match status" value="1"/>
</dbReference>
<evidence type="ECO:0000313" key="7">
    <source>
        <dbReference type="EMBL" id="QIE55139.1"/>
    </source>
</evidence>
<dbReference type="Proteomes" id="UP000503336">
    <property type="component" value="Chromosome"/>
</dbReference>
<dbReference type="InterPro" id="IPR017560">
    <property type="entry name" value="Cyt_c_biogenesis_CcmI"/>
</dbReference>
<evidence type="ECO:0000313" key="8">
    <source>
        <dbReference type="Proteomes" id="UP000503336"/>
    </source>
</evidence>
<dbReference type="GO" id="GO:0030313">
    <property type="term" value="C:cell envelope"/>
    <property type="evidence" value="ECO:0007669"/>
    <property type="project" value="UniProtKB-SubCell"/>
</dbReference>
<feature type="domain" description="Cytochrome c-type biogenesis protein H TPR" evidence="6">
    <location>
        <begin position="154"/>
        <end position="285"/>
    </location>
</feature>
<dbReference type="InterPro" id="IPR011990">
    <property type="entry name" value="TPR-like_helical_dom_sf"/>
</dbReference>
<dbReference type="InterPro" id="IPR051263">
    <property type="entry name" value="C-type_cytochrome_biogenesis"/>
</dbReference>
<protein>
    <submittedName>
        <fullName evidence="7">C-type cytochrome biogenesis protein CcmI</fullName>
    </submittedName>
</protein>
<keyword evidence="8" id="KW-1185">Reference proteome</keyword>
<keyword evidence="3" id="KW-0201">Cytochrome c-type biogenesis</keyword>
<sequence length="593" mass="62819">MAFWIIAIAAALVAGLVAVRPLLASRSAAAPRAAHDAQVFRDQLKELERDVARGVVTEADAEATRLEISRRLLAADAESRTDEAPAAAPPALSRGLAAALIIAAPLAATWLYSNLGAPGAADMPLSSRGEAMRPNQQEAEKMMAGREPAPPTGPDAEEFERLVTQLEARLKEAPNDEQGIFLYARSLMNLARFKEAWPQFERLIELRGEAADADIYAGYAEAMILAAGGYISPEAEAALLQVLKREPTNPSARYYLGRLHAQDGAPERAGAIWTALLDESPPDAPWVAPIKAEMAALGLGQRGGDNLPGPTREEMSAAGSLPPADRQAMVADMVNRLAERLDAEGGTLAEWQRLIRSYSVLGDNAKAQEAMARAKEAFKGDPAALVALENGSAPLPAPGGAEAATPAEGPQPDRTAMIAGMVERLATRLRTEGGGPEDWLRLISSYSAMGRSKDADAAYREARDAFAADPAALAMLEAAVEGAPREATGRKTAPPADKRGPTSDEVAAAAEMAPADRQEMIRGMVAQLHERLQEEGNAADVNEWGKLMRSYRVLGDAAAVRAAYDEAASIFAESAISLAYLKEAALLNGVELN</sequence>
<dbReference type="GO" id="GO:0017004">
    <property type="term" value="P:cytochrome complex assembly"/>
    <property type="evidence" value="ECO:0007669"/>
    <property type="project" value="UniProtKB-KW"/>
</dbReference>
<dbReference type="PANTHER" id="PTHR47870:SF1">
    <property type="entry name" value="CYTOCHROME C-TYPE BIOGENESIS PROTEIN CCMH"/>
    <property type="match status" value="1"/>
</dbReference>
<dbReference type="KEGG" id="hdh:G5B40_06540"/>
<feature type="region of interest" description="Disordered" evidence="5">
    <location>
        <begin position="483"/>
        <end position="509"/>
    </location>
</feature>
<organism evidence="7 8">
    <name type="scientific">Pikeienuella piscinae</name>
    <dbReference type="NCBI Taxonomy" id="2748098"/>
    <lineage>
        <taxon>Bacteria</taxon>
        <taxon>Pseudomonadati</taxon>
        <taxon>Pseudomonadota</taxon>
        <taxon>Alphaproteobacteria</taxon>
        <taxon>Rhodobacterales</taxon>
        <taxon>Paracoccaceae</taxon>
        <taxon>Pikeienuella</taxon>
    </lineage>
</organism>
<evidence type="ECO:0000256" key="4">
    <source>
        <dbReference type="ARBA" id="ARBA00022803"/>
    </source>
</evidence>
<accession>A0A7L5BZW1</accession>
<evidence type="ECO:0000256" key="3">
    <source>
        <dbReference type="ARBA" id="ARBA00022748"/>
    </source>
</evidence>
<feature type="region of interest" description="Disordered" evidence="5">
    <location>
        <begin position="390"/>
        <end position="412"/>
    </location>
</feature>
<name>A0A7L5BZW1_9RHOB</name>
<dbReference type="EMBL" id="CP049056">
    <property type="protein sequence ID" value="QIE55139.1"/>
    <property type="molecule type" value="Genomic_DNA"/>
</dbReference>
<dbReference type="InterPro" id="IPR056413">
    <property type="entry name" value="TPR_CcmH_CycH"/>
</dbReference>
<dbReference type="AlphaFoldDB" id="A0A7L5BZW1"/>
<dbReference type="SUPFAM" id="SSF48452">
    <property type="entry name" value="TPR-like"/>
    <property type="match status" value="1"/>
</dbReference>
<reference evidence="7 8" key="1">
    <citation type="submission" date="2020-02" db="EMBL/GenBank/DDBJ databases">
        <title>complete genome sequence of Rhodobacteraceae bacterium.</title>
        <authorList>
            <person name="Park J."/>
            <person name="Kim Y.-S."/>
            <person name="Kim K.-H."/>
        </authorList>
    </citation>
    <scope>NUCLEOTIDE SEQUENCE [LARGE SCALE GENOMIC DNA]</scope>
    <source>
        <strain evidence="7 8">RR4-56</strain>
    </source>
</reference>
<gene>
    <name evidence="7" type="primary">ccmI</name>
    <name evidence="7" type="ORF">G5B40_06540</name>
</gene>
<proteinExistence type="predicted"/>
<evidence type="ECO:0000259" key="6">
    <source>
        <dbReference type="Pfam" id="PF23914"/>
    </source>
</evidence>
<dbReference type="PANTHER" id="PTHR47870">
    <property type="entry name" value="CYTOCHROME C-TYPE BIOGENESIS PROTEIN CCMH"/>
    <property type="match status" value="1"/>
</dbReference>
<feature type="compositionally biased region" description="Low complexity" evidence="5">
    <location>
        <begin position="391"/>
        <end position="412"/>
    </location>
</feature>
<evidence type="ECO:0000256" key="5">
    <source>
        <dbReference type="SAM" id="MobiDB-lite"/>
    </source>
</evidence>
<dbReference type="RefSeq" id="WP_165096546.1">
    <property type="nucleotide sequence ID" value="NZ_CP049056.1"/>
</dbReference>
<keyword evidence="2" id="KW-0677">Repeat</keyword>
<evidence type="ECO:0000256" key="2">
    <source>
        <dbReference type="ARBA" id="ARBA00022737"/>
    </source>
</evidence>
<dbReference type="Pfam" id="PF23914">
    <property type="entry name" value="TPR_CcmH_CycH"/>
    <property type="match status" value="1"/>
</dbReference>
<dbReference type="Gene3D" id="1.25.40.10">
    <property type="entry name" value="Tetratricopeptide repeat domain"/>
    <property type="match status" value="1"/>
</dbReference>
<evidence type="ECO:0000256" key="1">
    <source>
        <dbReference type="ARBA" id="ARBA00004196"/>
    </source>
</evidence>